<organism evidence="1 2">
    <name type="scientific">Neophaeococcomyces mojaviensis</name>
    <dbReference type="NCBI Taxonomy" id="3383035"/>
    <lineage>
        <taxon>Eukaryota</taxon>
        <taxon>Fungi</taxon>
        <taxon>Dikarya</taxon>
        <taxon>Ascomycota</taxon>
        <taxon>Pezizomycotina</taxon>
        <taxon>Eurotiomycetes</taxon>
        <taxon>Chaetothyriomycetidae</taxon>
        <taxon>Chaetothyriales</taxon>
        <taxon>Chaetothyriales incertae sedis</taxon>
        <taxon>Neophaeococcomyces</taxon>
    </lineage>
</organism>
<reference evidence="1" key="1">
    <citation type="submission" date="2022-10" db="EMBL/GenBank/DDBJ databases">
        <title>Culturing micro-colonial fungi from biological soil crusts in the Mojave desert and describing Neophaeococcomyces mojavensis, and introducing the new genera and species Taxawa tesnikishii.</title>
        <authorList>
            <person name="Kurbessoian T."/>
            <person name="Stajich J.E."/>
        </authorList>
    </citation>
    <scope>NUCLEOTIDE SEQUENCE</scope>
    <source>
        <strain evidence="1">JES_112</strain>
    </source>
</reference>
<proteinExistence type="predicted"/>
<keyword evidence="2" id="KW-1185">Reference proteome</keyword>
<name>A0ACC3A1A0_9EURO</name>
<evidence type="ECO:0000313" key="2">
    <source>
        <dbReference type="Proteomes" id="UP001172386"/>
    </source>
</evidence>
<comment type="caution">
    <text evidence="1">The sequence shown here is derived from an EMBL/GenBank/DDBJ whole genome shotgun (WGS) entry which is preliminary data.</text>
</comment>
<dbReference type="Proteomes" id="UP001172386">
    <property type="component" value="Unassembled WGS sequence"/>
</dbReference>
<dbReference type="EMBL" id="JAPDRQ010000139">
    <property type="protein sequence ID" value="KAJ9653845.1"/>
    <property type="molecule type" value="Genomic_DNA"/>
</dbReference>
<protein>
    <submittedName>
        <fullName evidence="1">Uncharacterized protein</fullName>
    </submittedName>
</protein>
<evidence type="ECO:0000313" key="1">
    <source>
        <dbReference type="EMBL" id="KAJ9653845.1"/>
    </source>
</evidence>
<gene>
    <name evidence="1" type="ORF">H2198_007011</name>
</gene>
<accession>A0ACC3A1A0</accession>
<sequence length="272" mass="27770">MKWSVILTTLLSLAAALPPQHPSQQPHDAALSLRSPSADFDGSKHTELEKRRGGGGGKGGGGSSGGKGGSGSGGRSASSYSYSPQSNLGGRTRDGSGTPPSYGGRYTGGAAVPYSSGGKSPTRGITPFLLPIGALAFFPALWLFPAFAYPYAGYGYHWYDNGRNRTANVTCLCQQYSVCGCDPGNGNDTIIAQQLTNGLGTGAPVNSTQVRVVDFGDGNTTAYINGTLDNGTTASGGTDPSNDDQISAGVRLLTNYGGYWVAAAVVGLLVSI</sequence>